<dbReference type="PANTHER" id="PTHR11271">
    <property type="entry name" value="GUANINE DEAMINASE"/>
    <property type="match status" value="1"/>
</dbReference>
<evidence type="ECO:0000256" key="21">
    <source>
        <dbReference type="ARBA" id="ARBA00061137"/>
    </source>
</evidence>
<evidence type="ECO:0000256" key="3">
    <source>
        <dbReference type="ARBA" id="ARBA00001970"/>
    </source>
</evidence>
<dbReference type="Proteomes" id="UP000258309">
    <property type="component" value="Unassembled WGS sequence"/>
</dbReference>
<dbReference type="EC" id="3.5.4.3" evidence="8"/>
<evidence type="ECO:0000256" key="14">
    <source>
        <dbReference type="ARBA" id="ARBA00022833"/>
    </source>
</evidence>
<evidence type="ECO:0000256" key="22">
    <source>
        <dbReference type="ARBA" id="ARBA00061589"/>
    </source>
</evidence>
<dbReference type="Pfam" id="PF01070">
    <property type="entry name" value="FMN_dh"/>
    <property type="match status" value="1"/>
</dbReference>
<dbReference type="SMART" id="SM01117">
    <property type="entry name" value="Cyt-b5"/>
    <property type="match status" value="1"/>
</dbReference>
<comment type="catalytic activity">
    <reaction evidence="18">
        <text>guanine + H2O + H(+) = xanthine + NH4(+)</text>
        <dbReference type="Rhea" id="RHEA:14665"/>
        <dbReference type="ChEBI" id="CHEBI:15377"/>
        <dbReference type="ChEBI" id="CHEBI:15378"/>
        <dbReference type="ChEBI" id="CHEBI:16235"/>
        <dbReference type="ChEBI" id="CHEBI:17712"/>
        <dbReference type="ChEBI" id="CHEBI:28938"/>
        <dbReference type="EC" id="3.5.4.3"/>
    </reaction>
</comment>
<dbReference type="Pfam" id="PF01979">
    <property type="entry name" value="Amidohydro_1"/>
    <property type="match status" value="1"/>
</dbReference>
<protein>
    <recommendedName>
        <fullName evidence="24">L-lactate dehydrogenase (cytochrome)</fullName>
        <ecNumber evidence="23">1.1.2.3</ecNumber>
        <ecNumber evidence="8">3.5.4.3</ecNumber>
    </recommendedName>
    <alternativeName>
        <fullName evidence="26">Guanine aminohydrolase</fullName>
    </alternativeName>
    <alternativeName>
        <fullName evidence="25">Probable guanine deaminase</fullName>
    </alternativeName>
</protein>
<keyword evidence="15" id="KW-0560">Oxidoreductase</keyword>
<evidence type="ECO:0000256" key="26">
    <source>
        <dbReference type="ARBA" id="ARBA00083147"/>
    </source>
</evidence>
<dbReference type="Gene3D" id="2.30.40.10">
    <property type="entry name" value="Urease, subunit C, domain 1"/>
    <property type="match status" value="1"/>
</dbReference>
<keyword evidence="10" id="KW-0285">Flavoprotein</keyword>
<keyword evidence="13" id="KW-0378">Hydrolase</keyword>
<evidence type="ECO:0000256" key="20">
    <source>
        <dbReference type="ARBA" id="ARBA00056079"/>
    </source>
</evidence>
<comment type="catalytic activity">
    <reaction evidence="19">
        <text>(S)-lactate + 2 Fe(III)-[cytochrome c] = 2 Fe(II)-[cytochrome c] + pyruvate + 2 H(+)</text>
        <dbReference type="Rhea" id="RHEA:19909"/>
        <dbReference type="Rhea" id="RHEA-COMP:10350"/>
        <dbReference type="Rhea" id="RHEA-COMP:14399"/>
        <dbReference type="ChEBI" id="CHEBI:15361"/>
        <dbReference type="ChEBI" id="CHEBI:15378"/>
        <dbReference type="ChEBI" id="CHEBI:16651"/>
        <dbReference type="ChEBI" id="CHEBI:29033"/>
        <dbReference type="ChEBI" id="CHEBI:29034"/>
        <dbReference type="EC" id="1.1.2.3"/>
    </reaction>
    <physiologicalReaction direction="left-to-right" evidence="19">
        <dbReference type="Rhea" id="RHEA:19910"/>
    </physiologicalReaction>
</comment>
<dbReference type="GO" id="GO:0008892">
    <property type="term" value="F:guanine deaminase activity"/>
    <property type="evidence" value="ECO:0007669"/>
    <property type="project" value="UniProtKB-EC"/>
</dbReference>
<dbReference type="Gene3D" id="3.20.20.140">
    <property type="entry name" value="Metal-dependent hydrolases"/>
    <property type="match status" value="1"/>
</dbReference>
<dbReference type="PRINTS" id="PR00363">
    <property type="entry name" value="CYTOCHROMEB5"/>
</dbReference>
<evidence type="ECO:0000256" key="11">
    <source>
        <dbReference type="ARBA" id="ARBA00022643"/>
    </source>
</evidence>
<dbReference type="EC" id="1.1.2.3" evidence="23"/>
<dbReference type="InterPro" id="IPR008259">
    <property type="entry name" value="FMN_hydac_DH_AS"/>
</dbReference>
<organism evidence="30 31">
    <name type="scientific">Scytalidium lignicola</name>
    <name type="common">Hyphomycete</name>
    <dbReference type="NCBI Taxonomy" id="5539"/>
    <lineage>
        <taxon>Eukaryota</taxon>
        <taxon>Fungi</taxon>
        <taxon>Dikarya</taxon>
        <taxon>Ascomycota</taxon>
        <taxon>Pezizomycotina</taxon>
        <taxon>Leotiomycetes</taxon>
        <taxon>Leotiomycetes incertae sedis</taxon>
        <taxon>Scytalidium</taxon>
    </lineage>
</organism>
<evidence type="ECO:0000259" key="28">
    <source>
        <dbReference type="PROSITE" id="PS50255"/>
    </source>
</evidence>
<sequence length="932" mass="103270">MPLSGQDVAQHNSKDSCWVIVHGEAYDVTEFLPEHPGGQKIILKYAGKDATEEFDPIHPPDTLDKYLHKSKHLGPVDMGTVVQEKKEINPEEEGRLERIARMPTLEQCYNLLDFEAVAKKVMKKNAWAYYSSGADDEITLRENHSAFHRIWFRPRILQDVEKIDFSTTMLGTKVDIPFYVTATALGKLGNPEGEVVLTRAAKTHNVVQMIPTLASCSFDEIMDAAQGDQVQWMQLYVNKDRAITKKIVQHAEKRGCKGLFITVDAPQLGRREKDMRTKFTDEGSRVQSGQETDKSQGAARAISSFIDPSLSWKDIPWFLSITKMPIILKGVQRVEDVVRAIEAGCHGVVLSNHGGRQLETSRSGIEVLAEVMPVLRQMGLENRIEIFIDGGVRRATDIIKALCLGAKGVGIGRPFLYAMSAYGEPGVDRAMQLLKDEMEMNMRLIGCTSIADLNPSLVDARALSSHTTTVPVDTLSNQIYDPLLAVFIMAPPSPPQKTLYLGTFIHCKDLEHLEFLHNTAVCVDEKGTIVAVDKDCDRTKAEQTLFPKLGWSSEDVTVRAAKPDQFFFPGFIDTHIHASQYPNAGIFGKTTLMDWLETYTFPMESSLSDPKKAQTVYTQCIKRTLSHGTTTASYYATISVPSTNILADLCLSHGQRAFVGRCCMDRLSPDYYRDVSAAQGLQDTRASIAHISSIDPTHALITPILTPRFAPSCTSEMMHGLSAIHQETNLPIQTHISENHGEMELVKKLFPDQPNYTAVYDAHGLLTPKTILAHAVHLSEDEVKLIKERRSKISHCPVSNSSITSGTAKIRWMLNQGVEIGLGTDMSGGYSASILEAARHALLVSRHVAMGGDEEAKLSIEEVLYLGTRGGAKVVGLEERVGGFEVGMEWDVQLVGLGSVEEEEVGPVDIFGWESWDDRIAKWVFNGDDRNT</sequence>
<comment type="similarity">
    <text evidence="22">In the N-terminal section; belongs to the cytochrome b5 family.</text>
</comment>
<evidence type="ECO:0000313" key="30">
    <source>
        <dbReference type="EMBL" id="RFU34475.1"/>
    </source>
</evidence>
<comment type="caution">
    <text evidence="30">The sequence shown here is derived from an EMBL/GenBank/DDBJ whole genome shotgun (WGS) entry which is preliminary data.</text>
</comment>
<dbReference type="InterPro" id="IPR037458">
    <property type="entry name" value="L-MDH/L-LDH_FMN-bd"/>
</dbReference>
<comment type="subunit">
    <text evidence="7">Homotetramer.</text>
</comment>
<dbReference type="InterPro" id="IPR037396">
    <property type="entry name" value="FMN_HAD"/>
</dbReference>
<dbReference type="GO" id="GO:0005829">
    <property type="term" value="C:cytosol"/>
    <property type="evidence" value="ECO:0007669"/>
    <property type="project" value="TreeGrafter"/>
</dbReference>
<keyword evidence="9" id="KW-0349">Heme</keyword>
<dbReference type="Gene3D" id="3.10.120.10">
    <property type="entry name" value="Cytochrome b5-like heme/steroid binding domain"/>
    <property type="match status" value="1"/>
</dbReference>
<feature type="non-terminal residue" evidence="30">
    <location>
        <position position="1"/>
    </location>
</feature>
<dbReference type="SUPFAM" id="SSF51556">
    <property type="entry name" value="Metallo-dependent hydrolases"/>
    <property type="match status" value="1"/>
</dbReference>
<dbReference type="InterPro" id="IPR036400">
    <property type="entry name" value="Cyt_B5-like_heme/steroid_sf"/>
</dbReference>
<evidence type="ECO:0000256" key="16">
    <source>
        <dbReference type="ARBA" id="ARBA00023004"/>
    </source>
</evidence>
<evidence type="ECO:0000259" key="29">
    <source>
        <dbReference type="PROSITE" id="PS51349"/>
    </source>
</evidence>
<dbReference type="PROSITE" id="PS50255">
    <property type="entry name" value="CYTOCHROME_B5_2"/>
    <property type="match status" value="1"/>
</dbReference>
<dbReference type="AlphaFoldDB" id="A0A3E2HM85"/>
<evidence type="ECO:0000256" key="8">
    <source>
        <dbReference type="ARBA" id="ARBA00012781"/>
    </source>
</evidence>
<comment type="cofactor">
    <cofactor evidence="1">
        <name>FMN</name>
        <dbReference type="ChEBI" id="CHEBI:58210"/>
    </cofactor>
</comment>
<evidence type="ECO:0000313" key="31">
    <source>
        <dbReference type="Proteomes" id="UP000258309"/>
    </source>
</evidence>
<dbReference type="STRING" id="5539.A0A3E2HM85"/>
<comment type="subcellular location">
    <subcellularLocation>
        <location evidence="4">Mitochondrion intermembrane space</location>
    </subcellularLocation>
</comment>
<evidence type="ECO:0000256" key="25">
    <source>
        <dbReference type="ARBA" id="ARBA00069860"/>
    </source>
</evidence>
<evidence type="ECO:0000256" key="13">
    <source>
        <dbReference type="ARBA" id="ARBA00022801"/>
    </source>
</evidence>
<dbReference type="InterPro" id="IPR006680">
    <property type="entry name" value="Amidohydro-rel"/>
</dbReference>
<keyword evidence="14" id="KW-0862">Zinc</keyword>
<dbReference type="EMBL" id="NCSJ02000020">
    <property type="protein sequence ID" value="RFU34475.1"/>
    <property type="molecule type" value="Genomic_DNA"/>
</dbReference>
<dbReference type="GO" id="GO:0020037">
    <property type="term" value="F:heme binding"/>
    <property type="evidence" value="ECO:0007669"/>
    <property type="project" value="InterPro"/>
</dbReference>
<keyword evidence="16" id="KW-0408">Iron</keyword>
<evidence type="ECO:0000256" key="24">
    <source>
        <dbReference type="ARBA" id="ARBA00068515"/>
    </source>
</evidence>
<evidence type="ECO:0000256" key="27">
    <source>
        <dbReference type="SAM" id="MobiDB-lite"/>
    </source>
</evidence>
<dbReference type="OrthoDB" id="1925334at2759"/>
<comment type="pathway">
    <text evidence="5">Purine metabolism; guanine degradation; xanthine from guanine: step 1/1.</text>
</comment>
<evidence type="ECO:0000256" key="4">
    <source>
        <dbReference type="ARBA" id="ARBA00004569"/>
    </source>
</evidence>
<keyword evidence="17" id="KW-0496">Mitochondrion</keyword>
<dbReference type="SUPFAM" id="SSF51395">
    <property type="entry name" value="FMN-linked oxidoreductases"/>
    <property type="match status" value="1"/>
</dbReference>
<comment type="similarity">
    <text evidence="6">Belongs to the metallo-dependent hydrolases superfamily. ATZ/TRZ family.</text>
</comment>
<dbReference type="GO" id="GO:0005758">
    <property type="term" value="C:mitochondrial intermembrane space"/>
    <property type="evidence" value="ECO:0007669"/>
    <property type="project" value="UniProtKB-SubCell"/>
</dbReference>
<evidence type="ECO:0000256" key="9">
    <source>
        <dbReference type="ARBA" id="ARBA00022617"/>
    </source>
</evidence>
<dbReference type="InterPro" id="IPR013785">
    <property type="entry name" value="Aldolase_TIM"/>
</dbReference>
<dbReference type="PANTHER" id="PTHR11271:SF6">
    <property type="entry name" value="GUANINE DEAMINASE"/>
    <property type="match status" value="1"/>
</dbReference>
<dbReference type="FunFam" id="3.20.20.140:FF:000022">
    <property type="entry name" value="Guanine deaminase"/>
    <property type="match status" value="1"/>
</dbReference>
<dbReference type="PROSITE" id="PS00557">
    <property type="entry name" value="FMN_HYDROXY_ACID_DH_1"/>
    <property type="match status" value="1"/>
</dbReference>
<reference evidence="30 31" key="1">
    <citation type="submission" date="2018-05" db="EMBL/GenBank/DDBJ databases">
        <title>Draft genome sequence of Scytalidium lignicola DSM 105466, a ubiquitous saprotrophic fungus.</title>
        <authorList>
            <person name="Buettner E."/>
            <person name="Gebauer A.M."/>
            <person name="Hofrichter M."/>
            <person name="Liers C."/>
            <person name="Kellner H."/>
        </authorList>
    </citation>
    <scope>NUCLEOTIDE SEQUENCE [LARGE SCALE GENOMIC DNA]</scope>
    <source>
        <strain evidence="30 31">DSM 105466</strain>
    </source>
</reference>
<comment type="cofactor">
    <cofactor evidence="3">
        <name>heme b</name>
        <dbReference type="ChEBI" id="CHEBI:60344"/>
    </cofactor>
</comment>
<dbReference type="GO" id="GO:0046098">
    <property type="term" value="P:guanine metabolic process"/>
    <property type="evidence" value="ECO:0007669"/>
    <property type="project" value="TreeGrafter"/>
</dbReference>
<gene>
    <name evidence="30" type="ORF">B7463_g1898</name>
</gene>
<evidence type="ECO:0000256" key="5">
    <source>
        <dbReference type="ARBA" id="ARBA00004984"/>
    </source>
</evidence>
<evidence type="ECO:0000256" key="6">
    <source>
        <dbReference type="ARBA" id="ARBA00006745"/>
    </source>
</evidence>
<proteinExistence type="inferred from homology"/>
<feature type="region of interest" description="Disordered" evidence="27">
    <location>
        <begin position="278"/>
        <end position="297"/>
    </location>
</feature>
<dbReference type="FunFam" id="3.20.20.70:FF:000062">
    <property type="entry name" value="Cytochrome b2, mitochondrial, putative"/>
    <property type="match status" value="1"/>
</dbReference>
<dbReference type="GO" id="GO:0008270">
    <property type="term" value="F:zinc ion binding"/>
    <property type="evidence" value="ECO:0007669"/>
    <property type="project" value="TreeGrafter"/>
</dbReference>
<dbReference type="InterPro" id="IPR011059">
    <property type="entry name" value="Metal-dep_hydrolase_composite"/>
</dbReference>
<dbReference type="InterPro" id="IPR001199">
    <property type="entry name" value="Cyt_B5-like_heme/steroid-bd"/>
</dbReference>
<evidence type="ECO:0000256" key="15">
    <source>
        <dbReference type="ARBA" id="ARBA00023002"/>
    </source>
</evidence>
<keyword evidence="11" id="KW-0288">FMN</keyword>
<dbReference type="PROSITE" id="PS51349">
    <property type="entry name" value="FMN_HYDROXY_ACID_DH_2"/>
    <property type="match status" value="1"/>
</dbReference>
<dbReference type="InterPro" id="IPR032466">
    <property type="entry name" value="Metal_Hydrolase"/>
</dbReference>
<comment type="similarity">
    <text evidence="21">In the C-terminal section; belongs to the FMN-dependent alpha-hydroxy acid dehydrogenase family.</text>
</comment>
<dbReference type="Pfam" id="PF00173">
    <property type="entry name" value="Cyt-b5"/>
    <property type="match status" value="1"/>
</dbReference>
<dbReference type="InterPro" id="IPR051607">
    <property type="entry name" value="Metallo-dep_hydrolases"/>
</dbReference>
<dbReference type="InterPro" id="IPR018506">
    <property type="entry name" value="Cyt_B5_heme-BS"/>
</dbReference>
<dbReference type="PROSITE" id="PS00191">
    <property type="entry name" value="CYTOCHROME_B5_1"/>
    <property type="match status" value="1"/>
</dbReference>
<evidence type="ECO:0000256" key="19">
    <source>
        <dbReference type="ARBA" id="ARBA00052399"/>
    </source>
</evidence>
<comment type="cofactor">
    <cofactor evidence="2">
        <name>Zn(2+)</name>
        <dbReference type="ChEBI" id="CHEBI:29105"/>
    </cofactor>
</comment>
<evidence type="ECO:0000256" key="17">
    <source>
        <dbReference type="ARBA" id="ARBA00023128"/>
    </source>
</evidence>
<evidence type="ECO:0000256" key="12">
    <source>
        <dbReference type="ARBA" id="ARBA00022723"/>
    </source>
</evidence>
<dbReference type="SUPFAM" id="SSF55856">
    <property type="entry name" value="Cytochrome b5-like heme/steroid binding domain"/>
    <property type="match status" value="1"/>
</dbReference>
<feature type="non-terminal residue" evidence="30">
    <location>
        <position position="932"/>
    </location>
</feature>
<evidence type="ECO:0000256" key="18">
    <source>
        <dbReference type="ARBA" id="ARBA00051148"/>
    </source>
</evidence>
<dbReference type="GO" id="GO:0004460">
    <property type="term" value="F:L-lactate dehydrogenase (cytochrome) activity"/>
    <property type="evidence" value="ECO:0007669"/>
    <property type="project" value="UniProtKB-EC"/>
</dbReference>
<evidence type="ECO:0000256" key="2">
    <source>
        <dbReference type="ARBA" id="ARBA00001947"/>
    </source>
</evidence>
<evidence type="ECO:0000256" key="10">
    <source>
        <dbReference type="ARBA" id="ARBA00022630"/>
    </source>
</evidence>
<comment type="function">
    <text evidence="20">Catalyzes the hydrolytic deamination of guanine, producing xanthine and ammonia.</text>
</comment>
<accession>A0A3E2HM85</accession>
<evidence type="ECO:0000256" key="23">
    <source>
        <dbReference type="ARBA" id="ARBA00066458"/>
    </source>
</evidence>
<evidence type="ECO:0000256" key="7">
    <source>
        <dbReference type="ARBA" id="ARBA00011881"/>
    </source>
</evidence>
<evidence type="ECO:0000256" key="1">
    <source>
        <dbReference type="ARBA" id="ARBA00001917"/>
    </source>
</evidence>
<name>A0A3E2HM85_SCYLI</name>
<dbReference type="InterPro" id="IPR000262">
    <property type="entry name" value="FMN-dep_DH"/>
</dbReference>
<feature type="domain" description="Cytochrome b5 heme-binding" evidence="28">
    <location>
        <begin position="1"/>
        <end position="77"/>
    </location>
</feature>
<keyword evidence="31" id="KW-1185">Reference proteome</keyword>
<dbReference type="CDD" id="cd02922">
    <property type="entry name" value="FCB2_FMN"/>
    <property type="match status" value="1"/>
</dbReference>
<feature type="domain" description="FMN hydroxy acid dehydrogenase" evidence="29">
    <location>
        <begin position="103"/>
        <end position="463"/>
    </location>
</feature>
<dbReference type="Gene3D" id="3.20.20.70">
    <property type="entry name" value="Aldolase class I"/>
    <property type="match status" value="1"/>
</dbReference>
<keyword evidence="12" id="KW-0479">Metal-binding</keyword>
<dbReference type="FunFam" id="3.10.120.10:FF:000012">
    <property type="entry name" value="Mitochondrial cytochrome b2, putative"/>
    <property type="match status" value="1"/>
</dbReference>